<evidence type="ECO:0000313" key="2">
    <source>
        <dbReference type="Proteomes" id="UP000574390"/>
    </source>
</evidence>
<dbReference type="AlphaFoldDB" id="A0A7J6RC51"/>
<feature type="non-terminal residue" evidence="1">
    <location>
        <position position="113"/>
    </location>
</feature>
<reference evidence="1 2" key="1">
    <citation type="submission" date="2020-04" db="EMBL/GenBank/DDBJ databases">
        <title>Perkinsus olseni comparative genomics.</title>
        <authorList>
            <person name="Bogema D.R."/>
        </authorList>
    </citation>
    <scope>NUCLEOTIDE SEQUENCE [LARGE SCALE GENOMIC DNA]</scope>
    <source>
        <strain evidence="1">ATCC PRA-205</strain>
    </source>
</reference>
<proteinExistence type="predicted"/>
<name>A0A7J6RC51_PEROL</name>
<dbReference type="EMBL" id="JABANM010023212">
    <property type="protein sequence ID" value="KAF4718268.1"/>
    <property type="molecule type" value="Genomic_DNA"/>
</dbReference>
<comment type="caution">
    <text evidence="1">The sequence shown here is derived from an EMBL/GenBank/DDBJ whole genome shotgun (WGS) entry which is preliminary data.</text>
</comment>
<protein>
    <submittedName>
        <fullName evidence="1">Uncharacterized protein</fullName>
    </submittedName>
</protein>
<dbReference type="Proteomes" id="UP000574390">
    <property type="component" value="Unassembled WGS sequence"/>
</dbReference>
<accession>A0A7J6RC51</accession>
<organism evidence="1 2">
    <name type="scientific">Perkinsus olseni</name>
    <name type="common">Perkinsus atlanticus</name>
    <dbReference type="NCBI Taxonomy" id="32597"/>
    <lineage>
        <taxon>Eukaryota</taxon>
        <taxon>Sar</taxon>
        <taxon>Alveolata</taxon>
        <taxon>Perkinsozoa</taxon>
        <taxon>Perkinsea</taxon>
        <taxon>Perkinsida</taxon>
        <taxon>Perkinsidae</taxon>
        <taxon>Perkinsus</taxon>
    </lineage>
</organism>
<evidence type="ECO:0000313" key="1">
    <source>
        <dbReference type="EMBL" id="KAF4718268.1"/>
    </source>
</evidence>
<gene>
    <name evidence="1" type="ORF">FOZ62_024118</name>
</gene>
<sequence length="113" mass="12883">GRGSVYFFVKHLERLSSELYYLGSPILEYTLKCKLYMGLDDKELRGKLDDYVSDPEVSFKALKKQEIASNLIGKGRDIGVDRLAGSEKDRLTLLGRVKSPIGKAVIRRDIFWQ</sequence>